<gene>
    <name evidence="1" type="ORF">QE152_g30668</name>
</gene>
<reference evidence="1 2" key="1">
    <citation type="journal article" date="2024" name="BMC Genomics">
        <title>De novo assembly and annotation of Popillia japonica's genome with initial clues to its potential as an invasive pest.</title>
        <authorList>
            <person name="Cucini C."/>
            <person name="Boschi S."/>
            <person name="Funari R."/>
            <person name="Cardaioli E."/>
            <person name="Iannotti N."/>
            <person name="Marturano G."/>
            <person name="Paoli F."/>
            <person name="Bruttini M."/>
            <person name="Carapelli A."/>
            <person name="Frati F."/>
            <person name="Nardi F."/>
        </authorList>
    </citation>
    <scope>NUCLEOTIDE SEQUENCE [LARGE SCALE GENOMIC DNA]</scope>
    <source>
        <strain evidence="1">DMR45628</strain>
    </source>
</reference>
<dbReference type="EMBL" id="JASPKY010000415">
    <property type="protein sequence ID" value="KAK9701370.1"/>
    <property type="molecule type" value="Genomic_DNA"/>
</dbReference>
<accession>A0AAW1JDB7</accession>
<proteinExistence type="predicted"/>
<sequence>MRTTTIAWKERGYRKKNITADETTEFAQGRMNSDIHIYCMQRMLDMFASENRRRDEIFMGLINRLTPQENTSNQANSIFSNANAVPFHVAADMSKIIGSFDGDKDTRNIEKWLQAINSRARLNFWLNNYTLQTAHEHLRSPPIFWFDAKKDVDSWDSFKIEFRKTYTQVESLSKKWDRMRARKQGKTVSIMSYFYEKVEFCKKLSLTFDEAKEEILNGLLSKEIE</sequence>
<evidence type="ECO:0000313" key="2">
    <source>
        <dbReference type="Proteomes" id="UP001458880"/>
    </source>
</evidence>
<name>A0AAW1JDB7_POPJA</name>
<dbReference type="AlphaFoldDB" id="A0AAW1JDB7"/>
<dbReference type="Proteomes" id="UP001458880">
    <property type="component" value="Unassembled WGS sequence"/>
</dbReference>
<comment type="caution">
    <text evidence="1">The sequence shown here is derived from an EMBL/GenBank/DDBJ whole genome shotgun (WGS) entry which is preliminary data.</text>
</comment>
<organism evidence="1 2">
    <name type="scientific">Popillia japonica</name>
    <name type="common">Japanese beetle</name>
    <dbReference type="NCBI Taxonomy" id="7064"/>
    <lineage>
        <taxon>Eukaryota</taxon>
        <taxon>Metazoa</taxon>
        <taxon>Ecdysozoa</taxon>
        <taxon>Arthropoda</taxon>
        <taxon>Hexapoda</taxon>
        <taxon>Insecta</taxon>
        <taxon>Pterygota</taxon>
        <taxon>Neoptera</taxon>
        <taxon>Endopterygota</taxon>
        <taxon>Coleoptera</taxon>
        <taxon>Polyphaga</taxon>
        <taxon>Scarabaeiformia</taxon>
        <taxon>Scarabaeidae</taxon>
        <taxon>Rutelinae</taxon>
        <taxon>Popillia</taxon>
    </lineage>
</organism>
<evidence type="ECO:0000313" key="1">
    <source>
        <dbReference type="EMBL" id="KAK9701370.1"/>
    </source>
</evidence>
<protein>
    <recommendedName>
        <fullName evidence="3">Retrotransposon gag domain-containing protein</fullName>
    </recommendedName>
</protein>
<keyword evidence="2" id="KW-1185">Reference proteome</keyword>
<evidence type="ECO:0008006" key="3">
    <source>
        <dbReference type="Google" id="ProtNLM"/>
    </source>
</evidence>